<proteinExistence type="predicted"/>
<gene>
    <name evidence="1" type="ORF">CLV96_1248</name>
</gene>
<dbReference type="STRING" id="1193051.LEP1GSC017_2710"/>
<dbReference type="OrthoDB" id="345861at2"/>
<dbReference type="EMBL" id="SORO01000001">
    <property type="protein sequence ID" value="TDY72258.1"/>
    <property type="molecule type" value="Genomic_DNA"/>
</dbReference>
<evidence type="ECO:0000313" key="1">
    <source>
        <dbReference type="EMBL" id="TDY72258.1"/>
    </source>
</evidence>
<organism evidence="1 2">
    <name type="scientific">Leptospira meyeri</name>
    <dbReference type="NCBI Taxonomy" id="29508"/>
    <lineage>
        <taxon>Bacteria</taxon>
        <taxon>Pseudomonadati</taxon>
        <taxon>Spirochaetota</taxon>
        <taxon>Spirochaetia</taxon>
        <taxon>Leptospirales</taxon>
        <taxon>Leptospiraceae</taxon>
        <taxon>Leptospira</taxon>
    </lineage>
</organism>
<sequence>MKNGFILFSVFVFFRCSQVTIPESNDLKVLSEAYLSGHLTVVSSILKEKKKEQKLLPSEELLFCKSLFYLGDWKEFFAHWSEVSYKTPELILLYFKAVLVSKFPVTISSEDESRLIELLPISPEACLLYLKLKNTKDPTKQKKLFLAQWKQFQTHLNRLEKELGKK</sequence>
<accession>A0A4R8MVS6</accession>
<comment type="caution">
    <text evidence="1">The sequence shown here is derived from an EMBL/GenBank/DDBJ whole genome shotgun (WGS) entry which is preliminary data.</text>
</comment>
<dbReference type="GeneID" id="79826573"/>
<dbReference type="Proteomes" id="UP000294684">
    <property type="component" value="Unassembled WGS sequence"/>
</dbReference>
<dbReference type="RefSeq" id="WP_004785831.1">
    <property type="nucleotide sequence ID" value="NZ_SORO01000001.1"/>
</dbReference>
<reference evidence="1 2" key="1">
    <citation type="submission" date="2019-03" db="EMBL/GenBank/DDBJ databases">
        <title>Genomic Encyclopedia of Archaeal and Bacterial Type Strains, Phase II (KMG-II): from individual species to whole genera.</title>
        <authorList>
            <person name="Goeker M."/>
        </authorList>
    </citation>
    <scope>NUCLEOTIDE SEQUENCE [LARGE SCALE GENOMIC DNA]</scope>
    <source>
        <strain evidence="1 2">DSM 21537</strain>
    </source>
</reference>
<protein>
    <submittedName>
        <fullName evidence="1">Uncharacterized protein</fullName>
    </submittedName>
</protein>
<dbReference type="AlphaFoldDB" id="A0A4R8MVS6"/>
<name>A0A4R8MVS6_LEPME</name>
<evidence type="ECO:0000313" key="2">
    <source>
        <dbReference type="Proteomes" id="UP000294684"/>
    </source>
</evidence>
<keyword evidence="2" id="KW-1185">Reference proteome</keyword>